<dbReference type="EnsemblMetazoa" id="AMEM009862-RA">
    <property type="protein sequence ID" value="AMEM009862-PA"/>
    <property type="gene ID" value="AMEM009862"/>
</dbReference>
<protein>
    <submittedName>
        <fullName evidence="1">Uncharacterized protein</fullName>
    </submittedName>
</protein>
<dbReference type="AlphaFoldDB" id="A0A182V6W0"/>
<sequence>MSNRQRLVDGRILPKAEDVLAGEWGLMRPLPRPPDLWLPLPTPPCVRLPPDAPIPPPIPPLEPAAVTRADDAAAGCGNTFGCFTLETVMGSIELRSQGTLPGNRDTVVR</sequence>
<accession>A0A182V6W0</accession>
<evidence type="ECO:0000313" key="1">
    <source>
        <dbReference type="EnsemblMetazoa" id="AMEM009862-PA"/>
    </source>
</evidence>
<keyword evidence="2" id="KW-1185">Reference proteome</keyword>
<proteinExistence type="predicted"/>
<dbReference type="Proteomes" id="UP000075903">
    <property type="component" value="Unassembled WGS sequence"/>
</dbReference>
<reference evidence="1" key="1">
    <citation type="submission" date="2020-05" db="UniProtKB">
        <authorList>
            <consortium name="EnsemblMetazoa"/>
        </authorList>
    </citation>
    <scope>IDENTIFICATION</scope>
    <source>
        <strain evidence="1">MAF</strain>
    </source>
</reference>
<name>A0A182V6W0_ANOME</name>
<dbReference type="VEuPathDB" id="VectorBase:AMEM009862"/>
<organism evidence="1 2">
    <name type="scientific">Anopheles merus</name>
    <name type="common">Mosquito</name>
    <dbReference type="NCBI Taxonomy" id="30066"/>
    <lineage>
        <taxon>Eukaryota</taxon>
        <taxon>Metazoa</taxon>
        <taxon>Ecdysozoa</taxon>
        <taxon>Arthropoda</taxon>
        <taxon>Hexapoda</taxon>
        <taxon>Insecta</taxon>
        <taxon>Pterygota</taxon>
        <taxon>Neoptera</taxon>
        <taxon>Endopterygota</taxon>
        <taxon>Diptera</taxon>
        <taxon>Nematocera</taxon>
        <taxon>Culicoidea</taxon>
        <taxon>Culicidae</taxon>
        <taxon>Anophelinae</taxon>
        <taxon>Anopheles</taxon>
    </lineage>
</organism>
<evidence type="ECO:0000313" key="2">
    <source>
        <dbReference type="Proteomes" id="UP000075903"/>
    </source>
</evidence>